<reference evidence="9" key="2">
    <citation type="submission" date="2017-10" db="EMBL/GenBank/DDBJ databases">
        <title>Ladona fulva Genome sequencing and assembly.</title>
        <authorList>
            <person name="Murali S."/>
            <person name="Richards S."/>
            <person name="Bandaranaike D."/>
            <person name="Bellair M."/>
            <person name="Blankenburg K."/>
            <person name="Chao H."/>
            <person name="Dinh H."/>
            <person name="Doddapaneni H."/>
            <person name="Dugan-Rocha S."/>
            <person name="Elkadiri S."/>
            <person name="Gnanaolivu R."/>
            <person name="Hernandez B."/>
            <person name="Skinner E."/>
            <person name="Javaid M."/>
            <person name="Lee S."/>
            <person name="Li M."/>
            <person name="Ming W."/>
            <person name="Munidasa M."/>
            <person name="Muniz J."/>
            <person name="Nguyen L."/>
            <person name="Hughes D."/>
            <person name="Osuji N."/>
            <person name="Pu L.-L."/>
            <person name="Puazo M."/>
            <person name="Qu C."/>
            <person name="Quiroz J."/>
            <person name="Raj R."/>
            <person name="Weissenberger G."/>
            <person name="Xin Y."/>
            <person name="Zou X."/>
            <person name="Han Y."/>
            <person name="Worley K."/>
            <person name="Muzny D."/>
            <person name="Gibbs R."/>
        </authorList>
    </citation>
    <scope>NUCLEOTIDE SEQUENCE</scope>
    <source>
        <strain evidence="9">Sampled in the wild</strain>
    </source>
</reference>
<keyword evidence="5" id="KW-0272">Extracellular matrix</keyword>
<dbReference type="EMBL" id="KZ308144">
    <property type="protein sequence ID" value="KAG8222785.1"/>
    <property type="molecule type" value="Genomic_DNA"/>
</dbReference>
<dbReference type="AlphaFoldDB" id="A0A8K0NS85"/>
<proteinExistence type="inferred from homology"/>
<comment type="subcellular location">
    <subcellularLocation>
        <location evidence="1 8">Secreted</location>
        <location evidence="1 8">Extracellular space</location>
        <location evidence="1 8">Extracellular matrix</location>
    </subcellularLocation>
</comment>
<keyword evidence="4" id="KW-0964">Secreted</keyword>
<dbReference type="GO" id="GO:0016055">
    <property type="term" value="P:Wnt signaling pathway"/>
    <property type="evidence" value="ECO:0007669"/>
    <property type="project" value="UniProtKB-KW"/>
</dbReference>
<keyword evidence="7" id="KW-1015">Disulfide bond</keyword>
<evidence type="ECO:0000256" key="8">
    <source>
        <dbReference type="RuleBase" id="RU003500"/>
    </source>
</evidence>
<dbReference type="GO" id="GO:0005102">
    <property type="term" value="F:signaling receptor binding"/>
    <property type="evidence" value="ECO:0007669"/>
    <property type="project" value="InterPro"/>
</dbReference>
<dbReference type="Proteomes" id="UP000792457">
    <property type="component" value="Unassembled WGS sequence"/>
</dbReference>
<keyword evidence="3 8" id="KW-0217">Developmental protein</keyword>
<dbReference type="GO" id="GO:0005576">
    <property type="term" value="C:extracellular region"/>
    <property type="evidence" value="ECO:0007669"/>
    <property type="project" value="InterPro"/>
</dbReference>
<keyword evidence="10" id="KW-1185">Reference proteome</keyword>
<evidence type="ECO:0000313" key="10">
    <source>
        <dbReference type="Proteomes" id="UP000792457"/>
    </source>
</evidence>
<dbReference type="InterPro" id="IPR005817">
    <property type="entry name" value="Wnt"/>
</dbReference>
<dbReference type="Pfam" id="PF00110">
    <property type="entry name" value="wnt"/>
    <property type="match status" value="1"/>
</dbReference>
<evidence type="ECO:0000256" key="4">
    <source>
        <dbReference type="ARBA" id="ARBA00022525"/>
    </source>
</evidence>
<accession>A0A8K0NS85</accession>
<evidence type="ECO:0000256" key="3">
    <source>
        <dbReference type="ARBA" id="ARBA00022473"/>
    </source>
</evidence>
<gene>
    <name evidence="9" type="ORF">J437_LFUL006782</name>
</gene>
<organism evidence="9 10">
    <name type="scientific">Ladona fulva</name>
    <name type="common">Scarce chaser dragonfly</name>
    <name type="synonym">Libellula fulva</name>
    <dbReference type="NCBI Taxonomy" id="123851"/>
    <lineage>
        <taxon>Eukaryota</taxon>
        <taxon>Metazoa</taxon>
        <taxon>Ecdysozoa</taxon>
        <taxon>Arthropoda</taxon>
        <taxon>Hexapoda</taxon>
        <taxon>Insecta</taxon>
        <taxon>Pterygota</taxon>
        <taxon>Palaeoptera</taxon>
        <taxon>Odonata</taxon>
        <taxon>Epiprocta</taxon>
        <taxon>Anisoptera</taxon>
        <taxon>Libelluloidea</taxon>
        <taxon>Libellulidae</taxon>
        <taxon>Ladona</taxon>
    </lineage>
</organism>
<evidence type="ECO:0000256" key="7">
    <source>
        <dbReference type="ARBA" id="ARBA00023157"/>
    </source>
</evidence>
<comment type="caution">
    <text evidence="9">The sequence shown here is derived from an EMBL/GenBank/DDBJ whole genome shotgun (WGS) entry which is preliminary data.</text>
</comment>
<comment type="function">
    <text evidence="8">Ligand for members of the frizzled family of seven transmembrane receptors.</text>
</comment>
<evidence type="ECO:0000256" key="6">
    <source>
        <dbReference type="ARBA" id="ARBA00022687"/>
    </source>
</evidence>
<comment type="similarity">
    <text evidence="2 8">Belongs to the Wnt family.</text>
</comment>
<protein>
    <recommendedName>
        <fullName evidence="8">Protein Wnt</fullName>
    </recommendedName>
</protein>
<evidence type="ECO:0000256" key="5">
    <source>
        <dbReference type="ARBA" id="ARBA00022530"/>
    </source>
</evidence>
<name>A0A8K0NS85_LADFU</name>
<evidence type="ECO:0000256" key="2">
    <source>
        <dbReference type="ARBA" id="ARBA00005683"/>
    </source>
</evidence>
<keyword evidence="6 8" id="KW-0879">Wnt signaling pathway</keyword>
<reference evidence="9" key="1">
    <citation type="submission" date="2013-04" db="EMBL/GenBank/DDBJ databases">
        <authorList>
            <person name="Qu J."/>
            <person name="Murali S.C."/>
            <person name="Bandaranaike D."/>
            <person name="Bellair M."/>
            <person name="Blankenburg K."/>
            <person name="Chao H."/>
            <person name="Dinh H."/>
            <person name="Doddapaneni H."/>
            <person name="Downs B."/>
            <person name="Dugan-Rocha S."/>
            <person name="Elkadiri S."/>
            <person name="Gnanaolivu R.D."/>
            <person name="Hernandez B."/>
            <person name="Javaid M."/>
            <person name="Jayaseelan J.C."/>
            <person name="Lee S."/>
            <person name="Li M."/>
            <person name="Ming W."/>
            <person name="Munidasa M."/>
            <person name="Muniz J."/>
            <person name="Nguyen L."/>
            <person name="Ongeri F."/>
            <person name="Osuji N."/>
            <person name="Pu L.-L."/>
            <person name="Puazo M."/>
            <person name="Qu C."/>
            <person name="Quiroz J."/>
            <person name="Raj R."/>
            <person name="Weissenberger G."/>
            <person name="Xin Y."/>
            <person name="Zou X."/>
            <person name="Han Y."/>
            <person name="Richards S."/>
            <person name="Worley K."/>
            <person name="Muzny D."/>
            <person name="Gibbs R."/>
        </authorList>
    </citation>
    <scope>NUCLEOTIDE SEQUENCE</scope>
    <source>
        <strain evidence="9">Sampled in the wild</strain>
    </source>
</reference>
<evidence type="ECO:0000256" key="1">
    <source>
        <dbReference type="ARBA" id="ARBA00004498"/>
    </source>
</evidence>
<sequence length="265" mass="28799">MALSSLVPSVAGRHNFGRRLSSIPLIFPTLISTVTMEKFTFAPNCLFNSRPERMLTSSRERERERLHGFLSQFGMKRDWKDRVPVVVKSPVLAPLTFRLFSLELARKSSGCLRGILLTVQVWKKGNLSASNFVRKEVLAVSMSFLILHIYHSSSIRYHGGIGIGDPGVPISGGGVAAALGAGVLCSLIPGLTNKQRSICKSAPDAVAAVGVGVRLGRSECAAQFGHRRWNCTPIGSDFVFGHVVVVGSYNPIVLKGCDHMIDIRL</sequence>
<dbReference type="OrthoDB" id="5945655at2759"/>
<evidence type="ECO:0000313" key="9">
    <source>
        <dbReference type="EMBL" id="KAG8222785.1"/>
    </source>
</evidence>